<evidence type="ECO:0000259" key="13">
    <source>
        <dbReference type="PROSITE" id="PS00794"/>
    </source>
</evidence>
<dbReference type="GO" id="GO:0046654">
    <property type="term" value="P:tetrahydrofolate biosynthetic process"/>
    <property type="evidence" value="ECO:0007669"/>
    <property type="project" value="UniProtKB-UniPathway"/>
</dbReference>
<dbReference type="InterPro" id="IPR035907">
    <property type="entry name" value="Hppk_sf"/>
</dbReference>
<dbReference type="UniPathway" id="UPA00077">
    <property type="reaction ID" value="UER00155"/>
</dbReference>
<reference evidence="15" key="1">
    <citation type="submission" date="2015-06" db="EMBL/GenBank/DDBJ databases">
        <authorList>
            <person name="Urmite Genomes"/>
        </authorList>
    </citation>
    <scope>NUCLEOTIDE SEQUENCE [LARGE SCALE GENOMIC DNA]</scope>
    <source>
        <strain evidence="15">CSUR P1867</strain>
    </source>
</reference>
<dbReference type="EMBL" id="CVRY01000003">
    <property type="protein sequence ID" value="CRL61593.1"/>
    <property type="molecule type" value="Genomic_DNA"/>
</dbReference>
<feature type="domain" description="7,8-dihydro-6-hydroxymethylpterin-pyrophosphokinase" evidence="13">
    <location>
        <begin position="94"/>
        <end position="105"/>
    </location>
</feature>
<dbReference type="Proteomes" id="UP000183920">
    <property type="component" value="Unassembled WGS sequence"/>
</dbReference>
<comment type="similarity">
    <text evidence="2">Belongs to the HPPK family.</text>
</comment>
<comment type="function">
    <text evidence="10">Catalyzes the transfer of pyrophosphate from adenosine triphosphate (ATP) to 6-hydroxymethyl-7,8-dihydropterin, an enzymatic step in folate biosynthesis pathway.</text>
</comment>
<name>A0A0G4Q6T7_9GAMM</name>
<dbReference type="GO" id="GO:0046656">
    <property type="term" value="P:folic acid biosynthetic process"/>
    <property type="evidence" value="ECO:0007669"/>
    <property type="project" value="UniProtKB-KW"/>
</dbReference>
<dbReference type="SUPFAM" id="SSF55083">
    <property type="entry name" value="6-hydroxymethyl-7,8-dihydropterin pyrophosphokinase, HPPK"/>
    <property type="match status" value="1"/>
</dbReference>
<dbReference type="CDD" id="cd00483">
    <property type="entry name" value="HPPK"/>
    <property type="match status" value="1"/>
</dbReference>
<proteinExistence type="inferred from homology"/>
<sequence>MNKQKKRVYIILGSNLDSPENQVNSAIKAISEIPQTTLIAQSSWYRTRPMGPQDQPDYLNVAVVVDTTLAPEELLNNTQSIELAQGRVRKEGNRWGPRTLDIDIMLFGDDVIQTERLTVPHYGLKVREFMLYPLAELAPELRFPDGELLADRLALVPENGMEKW</sequence>
<evidence type="ECO:0000256" key="2">
    <source>
        <dbReference type="ARBA" id="ARBA00005810"/>
    </source>
</evidence>
<evidence type="ECO:0000256" key="9">
    <source>
        <dbReference type="ARBA" id="ARBA00022909"/>
    </source>
</evidence>
<evidence type="ECO:0000256" key="4">
    <source>
        <dbReference type="ARBA" id="ARBA00016218"/>
    </source>
</evidence>
<dbReference type="Gene3D" id="3.30.70.560">
    <property type="entry name" value="7,8-Dihydro-6-hydroxymethylpterin-pyrophosphokinase HPPK"/>
    <property type="match status" value="1"/>
</dbReference>
<dbReference type="NCBIfam" id="TIGR01498">
    <property type="entry name" value="folK"/>
    <property type="match status" value="1"/>
</dbReference>
<keyword evidence="6" id="KW-0547">Nucleotide-binding</keyword>
<keyword evidence="5" id="KW-0808">Transferase</keyword>
<dbReference type="GO" id="GO:0005524">
    <property type="term" value="F:ATP binding"/>
    <property type="evidence" value="ECO:0007669"/>
    <property type="project" value="UniProtKB-KW"/>
</dbReference>
<dbReference type="PANTHER" id="PTHR43071">
    <property type="entry name" value="2-AMINO-4-HYDROXY-6-HYDROXYMETHYLDIHYDROPTERIDINE PYROPHOSPHOKINASE"/>
    <property type="match status" value="1"/>
</dbReference>
<dbReference type="EC" id="2.7.6.3" evidence="3"/>
<evidence type="ECO:0000256" key="10">
    <source>
        <dbReference type="ARBA" id="ARBA00029409"/>
    </source>
</evidence>
<evidence type="ECO:0000256" key="6">
    <source>
        <dbReference type="ARBA" id="ARBA00022741"/>
    </source>
</evidence>
<evidence type="ECO:0000313" key="14">
    <source>
        <dbReference type="EMBL" id="CRL61593.1"/>
    </source>
</evidence>
<evidence type="ECO:0000256" key="5">
    <source>
        <dbReference type="ARBA" id="ARBA00022679"/>
    </source>
</evidence>
<dbReference type="PANTHER" id="PTHR43071:SF1">
    <property type="entry name" value="2-AMINO-4-HYDROXY-6-HYDROXYMETHYLDIHYDROPTERIDINE PYROPHOSPHOKINASE"/>
    <property type="match status" value="1"/>
</dbReference>
<evidence type="ECO:0000256" key="8">
    <source>
        <dbReference type="ARBA" id="ARBA00022840"/>
    </source>
</evidence>
<evidence type="ECO:0000256" key="3">
    <source>
        <dbReference type="ARBA" id="ARBA00013253"/>
    </source>
</evidence>
<dbReference type="FunFam" id="3.30.70.560:FF:000001">
    <property type="entry name" value="2-amino-4-hydroxy-6-hydroxymethyldihydropteridine pyrophosphokinase"/>
    <property type="match status" value="1"/>
</dbReference>
<evidence type="ECO:0000256" key="1">
    <source>
        <dbReference type="ARBA" id="ARBA00005051"/>
    </source>
</evidence>
<evidence type="ECO:0000256" key="7">
    <source>
        <dbReference type="ARBA" id="ARBA00022777"/>
    </source>
</evidence>
<comment type="pathway">
    <text evidence="1">Cofactor biosynthesis; tetrahydrofolate biosynthesis; 2-amino-4-hydroxy-6-hydroxymethyl-7,8-dihydropteridine diphosphate from 7,8-dihydroneopterin triphosphate: step 4/4.</text>
</comment>
<evidence type="ECO:0000256" key="12">
    <source>
        <dbReference type="ARBA" id="ARBA00033413"/>
    </source>
</evidence>
<evidence type="ECO:0000313" key="15">
    <source>
        <dbReference type="Proteomes" id="UP000183920"/>
    </source>
</evidence>
<accession>A0A0G4Q6T7</accession>
<evidence type="ECO:0000256" key="11">
    <source>
        <dbReference type="ARBA" id="ARBA00029766"/>
    </source>
</evidence>
<dbReference type="RefSeq" id="WP_072063599.1">
    <property type="nucleotide sequence ID" value="NZ_CVRY01000003.1"/>
</dbReference>
<dbReference type="InterPro" id="IPR000550">
    <property type="entry name" value="Hppk"/>
</dbReference>
<protein>
    <recommendedName>
        <fullName evidence="4">2-amino-4-hydroxy-6-hydroxymethyldihydropteridine pyrophosphokinase</fullName>
        <ecNumber evidence="3">2.7.6.3</ecNumber>
    </recommendedName>
    <alternativeName>
        <fullName evidence="11">6-hydroxymethyl-7,8-dihydropterin pyrophosphokinase</fullName>
    </alternativeName>
    <alternativeName>
        <fullName evidence="12">7,8-dihydro-6-hydroxymethylpterin-pyrophosphokinase</fullName>
    </alternativeName>
</protein>
<dbReference type="AlphaFoldDB" id="A0A0G4Q6T7"/>
<keyword evidence="8" id="KW-0067">ATP-binding</keyword>
<dbReference type="Pfam" id="PF01288">
    <property type="entry name" value="HPPK"/>
    <property type="match status" value="1"/>
</dbReference>
<keyword evidence="9" id="KW-0289">Folate biosynthesis</keyword>
<dbReference type="GO" id="GO:0003848">
    <property type="term" value="F:2-amino-4-hydroxy-6-hydroxymethyldihydropteridine diphosphokinase activity"/>
    <property type="evidence" value="ECO:0007669"/>
    <property type="project" value="UniProtKB-EC"/>
</dbReference>
<dbReference type="PROSITE" id="PS00794">
    <property type="entry name" value="HPPK"/>
    <property type="match status" value="1"/>
</dbReference>
<keyword evidence="7 14" id="KW-0418">Kinase</keyword>
<organism evidence="14 15">
    <name type="scientific">Proteus penneri</name>
    <dbReference type="NCBI Taxonomy" id="102862"/>
    <lineage>
        <taxon>Bacteria</taxon>
        <taxon>Pseudomonadati</taxon>
        <taxon>Pseudomonadota</taxon>
        <taxon>Gammaproteobacteria</taxon>
        <taxon>Enterobacterales</taxon>
        <taxon>Morganellaceae</taxon>
        <taxon>Proteus</taxon>
    </lineage>
</organism>
<dbReference type="GO" id="GO:0016301">
    <property type="term" value="F:kinase activity"/>
    <property type="evidence" value="ECO:0007669"/>
    <property type="project" value="UniProtKB-KW"/>
</dbReference>
<gene>
    <name evidence="14" type="primary">folK</name>
    <name evidence="14" type="ORF">BN1804_01547</name>
</gene>